<dbReference type="Proteomes" id="UP000013782">
    <property type="component" value="Unassembled WGS sequence"/>
</dbReference>
<dbReference type="STRING" id="160454.RV10_GL001240"/>
<dbReference type="EMBL" id="AJAQ01000011">
    <property type="protein sequence ID" value="EOH95506.1"/>
    <property type="molecule type" value="Genomic_DNA"/>
</dbReference>
<feature type="transmembrane region" description="Helical" evidence="1">
    <location>
        <begin position="86"/>
        <end position="107"/>
    </location>
</feature>
<organism evidence="2 3">
    <name type="scientific">Enterococcus pallens ATCC BAA-351</name>
    <dbReference type="NCBI Taxonomy" id="1158607"/>
    <lineage>
        <taxon>Bacteria</taxon>
        <taxon>Bacillati</taxon>
        <taxon>Bacillota</taxon>
        <taxon>Bacilli</taxon>
        <taxon>Lactobacillales</taxon>
        <taxon>Enterococcaceae</taxon>
        <taxon>Enterococcus</taxon>
    </lineage>
</organism>
<keyword evidence="1" id="KW-0472">Membrane</keyword>
<dbReference type="RefSeq" id="WP_010756493.1">
    <property type="nucleotide sequence ID" value="NZ_ASWD01000002.1"/>
</dbReference>
<protein>
    <submittedName>
        <fullName evidence="2">Uncharacterized protein</fullName>
    </submittedName>
</protein>
<evidence type="ECO:0000256" key="1">
    <source>
        <dbReference type="SAM" id="Phobius"/>
    </source>
</evidence>
<keyword evidence="1" id="KW-0812">Transmembrane</keyword>
<proteinExistence type="predicted"/>
<comment type="caution">
    <text evidence="2">The sequence shown here is derived from an EMBL/GenBank/DDBJ whole genome shotgun (WGS) entry which is preliminary data.</text>
</comment>
<name>R2SRS1_9ENTE</name>
<dbReference type="HOGENOM" id="CLU_2081182_0_0_9"/>
<feature type="transmembrane region" description="Helical" evidence="1">
    <location>
        <begin position="61"/>
        <end position="80"/>
    </location>
</feature>
<dbReference type="PATRIC" id="fig|1158607.3.peg.1455"/>
<feature type="transmembrane region" description="Helical" evidence="1">
    <location>
        <begin position="30"/>
        <end position="49"/>
    </location>
</feature>
<dbReference type="AlphaFoldDB" id="R2SRS1"/>
<feature type="transmembrane region" description="Helical" evidence="1">
    <location>
        <begin position="7"/>
        <end position="24"/>
    </location>
</feature>
<evidence type="ECO:0000313" key="2">
    <source>
        <dbReference type="EMBL" id="EOH95506.1"/>
    </source>
</evidence>
<accession>R2SRS1</accession>
<reference evidence="2 3" key="1">
    <citation type="submission" date="2013-02" db="EMBL/GenBank/DDBJ databases">
        <title>The Genome Sequence of Enterococcus pallens BAA-351.</title>
        <authorList>
            <consortium name="The Broad Institute Genome Sequencing Platform"/>
            <consortium name="The Broad Institute Genome Sequencing Center for Infectious Disease"/>
            <person name="Earl A.M."/>
            <person name="Gilmore M.S."/>
            <person name="Lebreton F."/>
            <person name="Walker B."/>
            <person name="Young S.K."/>
            <person name="Zeng Q."/>
            <person name="Gargeya S."/>
            <person name="Fitzgerald M."/>
            <person name="Haas B."/>
            <person name="Abouelleil A."/>
            <person name="Alvarado L."/>
            <person name="Arachchi H.M."/>
            <person name="Berlin A.M."/>
            <person name="Chapman S.B."/>
            <person name="Dewar J."/>
            <person name="Goldberg J."/>
            <person name="Griggs A."/>
            <person name="Gujja S."/>
            <person name="Hansen M."/>
            <person name="Howarth C."/>
            <person name="Imamovic A."/>
            <person name="Larimer J."/>
            <person name="McCowan C."/>
            <person name="Murphy C."/>
            <person name="Neiman D."/>
            <person name="Pearson M."/>
            <person name="Priest M."/>
            <person name="Roberts A."/>
            <person name="Saif S."/>
            <person name="Shea T."/>
            <person name="Sisk P."/>
            <person name="Sykes S."/>
            <person name="Wortman J."/>
            <person name="Nusbaum C."/>
            <person name="Birren B."/>
        </authorList>
    </citation>
    <scope>NUCLEOTIDE SEQUENCE [LARGE SCALE GENOMIC DNA]</scope>
    <source>
        <strain evidence="2 3">ATCC BAA-351</strain>
    </source>
</reference>
<evidence type="ECO:0000313" key="3">
    <source>
        <dbReference type="Proteomes" id="UP000013782"/>
    </source>
</evidence>
<keyword evidence="3" id="KW-1185">Reference proteome</keyword>
<sequence length="117" mass="13457">MRKRRSYFVFIVGAVFIISLIEVLTGRISLYGVLGYSALLVFLALTFLFEKKWLVGRYWQLGIYTAYWFLIGTFGSLVLAQNSASFQLLFLYFGLSFIGSLIWCAILPRVFSEKVNK</sequence>
<keyword evidence="1" id="KW-1133">Transmembrane helix</keyword>
<gene>
    <name evidence="2" type="ORF">UAU_01468</name>
</gene>